<dbReference type="Pfam" id="PF20684">
    <property type="entry name" value="Fung_rhodopsin"/>
    <property type="match status" value="1"/>
</dbReference>
<dbReference type="GeneID" id="54416403"/>
<proteinExistence type="inferred from homology"/>
<gene>
    <name evidence="8 10" type="ORF">P152DRAFT_386398</name>
</gene>
<comment type="subcellular location">
    <subcellularLocation>
        <location evidence="1">Membrane</location>
        <topology evidence="1">Multi-pass membrane protein</topology>
    </subcellularLocation>
</comment>
<dbReference type="GO" id="GO:0016020">
    <property type="term" value="C:membrane"/>
    <property type="evidence" value="ECO:0007669"/>
    <property type="project" value="UniProtKB-SubCell"/>
</dbReference>
<reference evidence="10" key="2">
    <citation type="submission" date="2020-04" db="EMBL/GenBank/DDBJ databases">
        <authorList>
            <consortium name="NCBI Genome Project"/>
        </authorList>
    </citation>
    <scope>NUCLEOTIDE SEQUENCE</scope>
    <source>
        <strain evidence="10">CBS 781.70</strain>
    </source>
</reference>
<comment type="similarity">
    <text evidence="5">Belongs to the SAT4 family.</text>
</comment>
<dbReference type="InterPro" id="IPR052337">
    <property type="entry name" value="SAT4-like"/>
</dbReference>
<evidence type="ECO:0000256" key="4">
    <source>
        <dbReference type="ARBA" id="ARBA00023136"/>
    </source>
</evidence>
<evidence type="ECO:0000313" key="10">
    <source>
        <dbReference type="RefSeq" id="XP_033535876.1"/>
    </source>
</evidence>
<feature type="transmembrane region" description="Helical" evidence="6">
    <location>
        <begin position="24"/>
        <end position="43"/>
    </location>
</feature>
<dbReference type="AlphaFoldDB" id="A0A6G1G814"/>
<accession>A0A6G1G814</accession>
<feature type="transmembrane region" description="Helical" evidence="6">
    <location>
        <begin position="275"/>
        <end position="297"/>
    </location>
</feature>
<keyword evidence="3 6" id="KW-1133">Transmembrane helix</keyword>
<protein>
    <recommendedName>
        <fullName evidence="7">Rhodopsin domain-containing protein</fullName>
    </recommendedName>
</protein>
<evidence type="ECO:0000313" key="9">
    <source>
        <dbReference type="Proteomes" id="UP000504638"/>
    </source>
</evidence>
<evidence type="ECO:0000313" key="8">
    <source>
        <dbReference type="EMBL" id="KAF1814245.1"/>
    </source>
</evidence>
<keyword evidence="4 6" id="KW-0472">Membrane</keyword>
<evidence type="ECO:0000256" key="6">
    <source>
        <dbReference type="SAM" id="Phobius"/>
    </source>
</evidence>
<evidence type="ECO:0000259" key="7">
    <source>
        <dbReference type="Pfam" id="PF20684"/>
    </source>
</evidence>
<evidence type="ECO:0000256" key="5">
    <source>
        <dbReference type="ARBA" id="ARBA00038359"/>
    </source>
</evidence>
<organism evidence="8">
    <name type="scientific">Eremomyces bilateralis CBS 781.70</name>
    <dbReference type="NCBI Taxonomy" id="1392243"/>
    <lineage>
        <taxon>Eukaryota</taxon>
        <taxon>Fungi</taxon>
        <taxon>Dikarya</taxon>
        <taxon>Ascomycota</taxon>
        <taxon>Pezizomycotina</taxon>
        <taxon>Dothideomycetes</taxon>
        <taxon>Dothideomycetes incertae sedis</taxon>
        <taxon>Eremomycetales</taxon>
        <taxon>Eremomycetaceae</taxon>
        <taxon>Eremomyces</taxon>
    </lineage>
</organism>
<reference evidence="10" key="3">
    <citation type="submission" date="2025-04" db="UniProtKB">
        <authorList>
            <consortium name="RefSeq"/>
        </authorList>
    </citation>
    <scope>IDENTIFICATION</scope>
    <source>
        <strain evidence="10">CBS 781.70</strain>
    </source>
</reference>
<dbReference type="InterPro" id="IPR049326">
    <property type="entry name" value="Rhodopsin_dom_fungi"/>
</dbReference>
<feature type="non-terminal residue" evidence="8">
    <location>
        <position position="299"/>
    </location>
</feature>
<dbReference type="RefSeq" id="XP_033535876.1">
    <property type="nucleotide sequence ID" value="XM_033675833.1"/>
</dbReference>
<feature type="transmembrane region" description="Helical" evidence="6">
    <location>
        <begin position="147"/>
        <end position="170"/>
    </location>
</feature>
<evidence type="ECO:0000256" key="3">
    <source>
        <dbReference type="ARBA" id="ARBA00022989"/>
    </source>
</evidence>
<reference evidence="8 10" key="1">
    <citation type="submission" date="2020-01" db="EMBL/GenBank/DDBJ databases">
        <authorList>
            <consortium name="DOE Joint Genome Institute"/>
            <person name="Haridas S."/>
            <person name="Albert R."/>
            <person name="Binder M."/>
            <person name="Bloem J."/>
            <person name="Labutti K."/>
            <person name="Salamov A."/>
            <person name="Andreopoulos B."/>
            <person name="Baker S.E."/>
            <person name="Barry K."/>
            <person name="Bills G."/>
            <person name="Bluhm B.H."/>
            <person name="Cannon C."/>
            <person name="Castanera R."/>
            <person name="Culley D.E."/>
            <person name="Daum C."/>
            <person name="Ezra D."/>
            <person name="Gonzalez J.B."/>
            <person name="Henrissat B."/>
            <person name="Kuo A."/>
            <person name="Liang C."/>
            <person name="Lipzen A."/>
            <person name="Lutzoni F."/>
            <person name="Magnuson J."/>
            <person name="Mondo S."/>
            <person name="Nolan M."/>
            <person name="Ohm R."/>
            <person name="Pangilinan J."/>
            <person name="Park H.-J."/>
            <person name="Ramirez L."/>
            <person name="Alfaro M."/>
            <person name="Sun H."/>
            <person name="Tritt A."/>
            <person name="Yoshinaga Y."/>
            <person name="Zwiers L.-H."/>
            <person name="Turgeon B.G."/>
            <person name="Goodwin S.B."/>
            <person name="Spatafora J.W."/>
            <person name="Crous P.W."/>
            <person name="Grigoriev I.V."/>
        </authorList>
    </citation>
    <scope>NUCLEOTIDE SEQUENCE</scope>
    <source>
        <strain evidence="8 10">CBS 781.70</strain>
    </source>
</reference>
<dbReference type="PANTHER" id="PTHR33048">
    <property type="entry name" value="PTH11-LIKE INTEGRAL MEMBRANE PROTEIN (AFU_ORTHOLOGUE AFUA_5G11245)"/>
    <property type="match status" value="1"/>
</dbReference>
<evidence type="ECO:0000256" key="2">
    <source>
        <dbReference type="ARBA" id="ARBA00022692"/>
    </source>
</evidence>
<dbReference type="EMBL" id="ML975153">
    <property type="protein sequence ID" value="KAF1814245.1"/>
    <property type="molecule type" value="Genomic_DNA"/>
</dbReference>
<feature type="transmembrane region" description="Helical" evidence="6">
    <location>
        <begin position="55"/>
        <end position="76"/>
    </location>
</feature>
<feature type="domain" description="Rhodopsin" evidence="7">
    <location>
        <begin position="39"/>
        <end position="298"/>
    </location>
</feature>
<dbReference type="Proteomes" id="UP000504638">
    <property type="component" value="Unplaced"/>
</dbReference>
<keyword evidence="2 6" id="KW-0812">Transmembrane</keyword>
<name>A0A6G1G814_9PEZI</name>
<feature type="non-terminal residue" evidence="8">
    <location>
        <position position="1"/>
    </location>
</feature>
<keyword evidence="9" id="KW-1185">Reference proteome</keyword>
<dbReference type="OrthoDB" id="444631at2759"/>
<dbReference type="PANTHER" id="PTHR33048:SF162">
    <property type="entry name" value="SATRATOXIN BIOSYNTHESIS SC1 CLUSTER PROTEIN 4"/>
    <property type="match status" value="1"/>
</dbReference>
<sequence length="299" mass="33006">QISVLVPSPFLHMSQRILTATEQILIWIMWGASFTLTLARGITRWQRHKKFGADDYCAFIALLCLTGLTAVITRMMPQFYLAGEFLTKLLNNPADAAGVDMGQMMADTSTSLKLMFRQVAAISQPQAKLSLLFFFRRLIIGLPQYLRVWWAIFTIVVLLYIGCLLSNLLACRPLSKYWTGFGCSDPDELRASDQSIRFATGADIATDGLIMVLPLRLLRSLSINARQKMGLGLMFSIGFIIIAFAIARLIMVTQATSDASGNMAAVANSPSLLSTWSHVEAAVAVIVSNLPAFRFLLSQ</sequence>
<evidence type="ECO:0000256" key="1">
    <source>
        <dbReference type="ARBA" id="ARBA00004141"/>
    </source>
</evidence>
<feature type="transmembrane region" description="Helical" evidence="6">
    <location>
        <begin position="230"/>
        <end position="255"/>
    </location>
</feature>